<evidence type="ECO:0000256" key="5">
    <source>
        <dbReference type="ARBA" id="ARBA00022801"/>
    </source>
</evidence>
<evidence type="ECO:0000256" key="1">
    <source>
        <dbReference type="ARBA" id="ARBA00001412"/>
    </source>
</evidence>
<dbReference type="InterPro" id="IPR031330">
    <property type="entry name" value="Gly_Hdrlase_35_cat"/>
</dbReference>
<dbReference type="InterPro" id="IPR025972">
    <property type="entry name" value="BetaGal_dom3"/>
</dbReference>
<dbReference type="GO" id="GO:0005975">
    <property type="term" value="P:carbohydrate metabolic process"/>
    <property type="evidence" value="ECO:0007669"/>
    <property type="project" value="InterPro"/>
</dbReference>
<reference evidence="11 12" key="1">
    <citation type="submission" date="2019-01" db="EMBL/GenBank/DDBJ databases">
        <authorList>
            <person name="Chen W.-M."/>
        </authorList>
    </citation>
    <scope>NUCLEOTIDE SEQUENCE [LARGE SCALE GENOMIC DNA]</scope>
    <source>
        <strain evidence="11 12">FSY-9</strain>
    </source>
</reference>
<dbReference type="Pfam" id="PF01301">
    <property type="entry name" value="Glyco_hydro_35"/>
    <property type="match status" value="1"/>
</dbReference>
<evidence type="ECO:0000256" key="4">
    <source>
        <dbReference type="ARBA" id="ARBA00022729"/>
    </source>
</evidence>
<dbReference type="GO" id="GO:0004565">
    <property type="term" value="F:beta-galactosidase activity"/>
    <property type="evidence" value="ECO:0007669"/>
    <property type="project" value="UniProtKB-EC"/>
</dbReference>
<feature type="chain" id="PRO_5019087198" description="beta-galactosidase" evidence="9">
    <location>
        <begin position="22"/>
        <end position="989"/>
    </location>
</feature>
<gene>
    <name evidence="11" type="ORF">EOE18_11985</name>
</gene>
<dbReference type="Pfam" id="PF13364">
    <property type="entry name" value="BetaGal_ABD2"/>
    <property type="match status" value="2"/>
</dbReference>
<evidence type="ECO:0000256" key="8">
    <source>
        <dbReference type="RuleBase" id="RU003679"/>
    </source>
</evidence>
<dbReference type="Proteomes" id="UP000282837">
    <property type="component" value="Unassembled WGS sequence"/>
</dbReference>
<evidence type="ECO:0000313" key="11">
    <source>
        <dbReference type="EMBL" id="RVU04503.1"/>
    </source>
</evidence>
<dbReference type="SUPFAM" id="SSF51445">
    <property type="entry name" value="(Trans)glycosidases"/>
    <property type="match status" value="1"/>
</dbReference>
<dbReference type="EMBL" id="SACO01000008">
    <property type="protein sequence ID" value="RVU04503.1"/>
    <property type="molecule type" value="Genomic_DNA"/>
</dbReference>
<dbReference type="Gene3D" id="3.20.20.80">
    <property type="entry name" value="Glycosidases"/>
    <property type="match status" value="1"/>
</dbReference>
<evidence type="ECO:0000313" key="12">
    <source>
        <dbReference type="Proteomes" id="UP000282837"/>
    </source>
</evidence>
<dbReference type="InterPro" id="IPR037110">
    <property type="entry name" value="Betagal_dom2_sf"/>
</dbReference>
<sequence>MDFRPLLLAGSALALAPMAQAQTALPPVAPAPVQQFGRVSFDQRSLMIDGRRVPIWAAEFHPYRLPSPDLWRDVLQKLKASGFNTVTFYFDWSYHSPKQGELDFAGIRDMERAITMAGEEGLYVITRVGPYVNAELARGGFPGWLNNQKARARTDDPDYLKAADEWLAAIDAIVARHQINGAHGPVILHQIENELSQTSPVHRRYMDHLYAVTRSHGITVPIFHNDQGRNGQWVPDGSPVSGVVHGPVDMYAFDGYPGGTCTADGKVSRGNGAPDWGYYGTGGARGGATASPATPGFLAEIGGGWFDYWGSNGIYACNAQQTGAGYGRLFYGTNLANGISLQSIYMGYGGTSWGWLPAPVVFTSYDYGAAIAEDRSLREKALALKPIGGTLAALPELAAMVPAQKLVPSSDAIRLYHNRSPETDTRFILATHQAGHWTDDTSFTFAADLPDGHYRFPPIRLNGYDAKWIVAGADLAGQRLVYTTSQIQTAQAKLLLLIGRKDEAGRIVLRYGSRPVVKAPAGVGVTWDAARGDLVLDYTHGPLATVEISGGGRSAVTLLLGDDAAGAACWQADGVLACGPALLRHAVKKGGTLALTGDTLAPSPLRVWTQAARVTWNGAPVAMRAAAGKALEAVAPLAGPAPIDLPVLQNWRMAEGTPEALPAFDDHTWQRIDHRADASQSQKPAGQPTLTMDPYGFHEGDVWYRARFKGDANAQRLSLTYGAGGAGMVQVFLDGRLIGQQDLPAAMPRPITTGNLTLAMPDMARAAGDHVLSVMVRNNGHNWDLTAMDEHKEGRGLIAASLEPLAGPAFAVSLDWRIQGRSGGEDFADRTRGTPNNGGQFGERMGWHLPGFDDRQWCATGPALPQGAAGTNWYRTNVKLNVPKGQDATLALAFGDTAKPRSAAQYKVLIFVNGWNMGQFIAHVGPQRIFPIPEGILNHRGANTIALAVTSDGNPANAPETVRLITLQNRRGGVDVAQVAAPATLPVSN</sequence>
<proteinExistence type="inferred from homology"/>
<dbReference type="SMART" id="SM01029">
    <property type="entry name" value="BetaGal_dom2"/>
    <property type="match status" value="1"/>
</dbReference>
<dbReference type="SUPFAM" id="SSF49785">
    <property type="entry name" value="Galactose-binding domain-like"/>
    <property type="match status" value="2"/>
</dbReference>
<keyword evidence="4 9" id="KW-0732">Signal</keyword>
<keyword evidence="5" id="KW-0378">Hydrolase</keyword>
<evidence type="ECO:0000259" key="10">
    <source>
        <dbReference type="SMART" id="SM01029"/>
    </source>
</evidence>
<dbReference type="RefSeq" id="WP_127709790.1">
    <property type="nucleotide sequence ID" value="NZ_SACO01000008.1"/>
</dbReference>
<dbReference type="SUPFAM" id="SSF117100">
    <property type="entry name" value="Beta-galactosidase LacA, domain 3"/>
    <property type="match status" value="1"/>
</dbReference>
<dbReference type="InterPro" id="IPR001944">
    <property type="entry name" value="Glycoside_Hdrlase_35"/>
</dbReference>
<keyword evidence="7" id="KW-0326">Glycosidase</keyword>
<evidence type="ECO:0000256" key="7">
    <source>
        <dbReference type="ARBA" id="ARBA00023295"/>
    </source>
</evidence>
<keyword evidence="12" id="KW-1185">Reference proteome</keyword>
<evidence type="ECO:0000256" key="6">
    <source>
        <dbReference type="ARBA" id="ARBA00023180"/>
    </source>
</evidence>
<dbReference type="InterPro" id="IPR017853">
    <property type="entry name" value="GH"/>
</dbReference>
<name>A0A437N3L3_9SPHN</name>
<evidence type="ECO:0000256" key="9">
    <source>
        <dbReference type="SAM" id="SignalP"/>
    </source>
</evidence>
<feature type="signal peptide" evidence="9">
    <location>
        <begin position="1"/>
        <end position="21"/>
    </location>
</feature>
<dbReference type="PANTHER" id="PTHR23421">
    <property type="entry name" value="BETA-GALACTOSIDASE RELATED"/>
    <property type="match status" value="1"/>
</dbReference>
<dbReference type="EC" id="3.2.1.23" evidence="3"/>
<comment type="similarity">
    <text evidence="2 8">Belongs to the glycosyl hydrolase 35 family.</text>
</comment>
<dbReference type="Pfam" id="PF10435">
    <property type="entry name" value="BetaGal_dom2"/>
    <property type="match status" value="1"/>
</dbReference>
<dbReference type="Gene3D" id="2.102.20.10">
    <property type="entry name" value="Beta-galactosidase, domain 2"/>
    <property type="match status" value="1"/>
</dbReference>
<dbReference type="SUPFAM" id="SSF51011">
    <property type="entry name" value="Glycosyl hydrolase domain"/>
    <property type="match status" value="1"/>
</dbReference>
<keyword evidence="6" id="KW-0325">Glycoprotein</keyword>
<dbReference type="InterPro" id="IPR036833">
    <property type="entry name" value="BetaGal_dom3_sf"/>
</dbReference>
<comment type="caution">
    <text evidence="11">The sequence shown here is derived from an EMBL/GenBank/DDBJ whole genome shotgun (WGS) entry which is preliminary data.</text>
</comment>
<evidence type="ECO:0000256" key="2">
    <source>
        <dbReference type="ARBA" id="ARBA00009809"/>
    </source>
</evidence>
<dbReference type="Gene3D" id="2.60.120.260">
    <property type="entry name" value="Galactose-binding domain-like"/>
    <property type="match status" value="2"/>
</dbReference>
<feature type="domain" description="Beta-galactosidase" evidence="10">
    <location>
        <begin position="394"/>
        <end position="569"/>
    </location>
</feature>
<dbReference type="InterPro" id="IPR018954">
    <property type="entry name" value="Betagal_dom2"/>
</dbReference>
<evidence type="ECO:0000256" key="3">
    <source>
        <dbReference type="ARBA" id="ARBA00012756"/>
    </source>
</evidence>
<organism evidence="11 12">
    <name type="scientific">Novosphingobium umbonatum</name>
    <dbReference type="NCBI Taxonomy" id="1908524"/>
    <lineage>
        <taxon>Bacteria</taxon>
        <taxon>Pseudomonadati</taxon>
        <taxon>Pseudomonadota</taxon>
        <taxon>Alphaproteobacteria</taxon>
        <taxon>Sphingomonadales</taxon>
        <taxon>Sphingomonadaceae</taxon>
        <taxon>Novosphingobium</taxon>
    </lineage>
</organism>
<dbReference type="AlphaFoldDB" id="A0A437N3L3"/>
<comment type="catalytic activity">
    <reaction evidence="1">
        <text>Hydrolysis of terminal non-reducing beta-D-galactose residues in beta-D-galactosides.</text>
        <dbReference type="EC" id="3.2.1.23"/>
    </reaction>
</comment>
<dbReference type="PRINTS" id="PR00742">
    <property type="entry name" value="GLHYDRLASE35"/>
</dbReference>
<protein>
    <recommendedName>
        <fullName evidence="3">beta-galactosidase</fullName>
        <ecNumber evidence="3">3.2.1.23</ecNumber>
    </recommendedName>
</protein>
<accession>A0A437N3L3</accession>
<dbReference type="Gene3D" id="2.60.390.10">
    <property type="entry name" value="Beta-galactosidase, domain 3"/>
    <property type="match status" value="1"/>
</dbReference>
<dbReference type="OrthoDB" id="9813184at2"/>
<dbReference type="Pfam" id="PF13363">
    <property type="entry name" value="BetaGal_dom3"/>
    <property type="match status" value="1"/>
</dbReference>
<dbReference type="InterPro" id="IPR025300">
    <property type="entry name" value="BetaGal_jelly_roll_dom"/>
</dbReference>
<dbReference type="InterPro" id="IPR008979">
    <property type="entry name" value="Galactose-bd-like_sf"/>
</dbReference>